<name>A0A1G9EUA9_9GAMM</name>
<dbReference type="AlphaFoldDB" id="A0A1G9EUA9"/>
<protein>
    <submittedName>
        <fullName evidence="1">Uncharacterized nucleotidyltransferase</fullName>
    </submittedName>
</protein>
<dbReference type="Pfam" id="PF14907">
    <property type="entry name" value="NTP_transf_5"/>
    <property type="match status" value="1"/>
</dbReference>
<accession>A0A1G9EUA9</accession>
<evidence type="ECO:0000313" key="2">
    <source>
        <dbReference type="Proteomes" id="UP000199107"/>
    </source>
</evidence>
<dbReference type="Proteomes" id="UP000199107">
    <property type="component" value="Unassembled WGS sequence"/>
</dbReference>
<sequence>MPTKPVRPDAEWQLLMLLARVGLTFEQQRAALVLCRQVASWDRLIDRANAQFILPLVYGHLQQLAPASLPAEHLAALRGRNLLLIQHGLRIAAVQRDIARDLLIPAGIPHLFFKGPSLGLRYYADPAQRFCRDIDVLVAPRDMPRLLSCALNKGFTSYLPTGLNNDERSLAFVCRAQAVITLISPQGVAIEFHQQLDQAGNIYDSEALIAMAERVFLNDTPLSVMPTPELFVYCCLHHSRHHWSHLHWLADLDAMQHDPAFDLQAVRACAERRGLTATLEACLSFSQACSGPSPWQDSRLSNHGHDLLNSCLTSLQGGYATEVTLRERNATADFAFAWQGRRLELLSSRARRLLRPWRPSYSDYQSRPLPRNWQWLYWLSRPLRGVVKHLTQSR</sequence>
<organism evidence="1 2">
    <name type="scientific">Franzmannia pantelleriensis</name>
    <dbReference type="NCBI Taxonomy" id="48727"/>
    <lineage>
        <taxon>Bacteria</taxon>
        <taxon>Pseudomonadati</taxon>
        <taxon>Pseudomonadota</taxon>
        <taxon>Gammaproteobacteria</taxon>
        <taxon>Oceanospirillales</taxon>
        <taxon>Halomonadaceae</taxon>
        <taxon>Franzmannia</taxon>
    </lineage>
</organism>
<dbReference type="RefSeq" id="WP_089656675.1">
    <property type="nucleotide sequence ID" value="NZ_FNGH01000001.1"/>
</dbReference>
<dbReference type="GO" id="GO:0016740">
    <property type="term" value="F:transferase activity"/>
    <property type="evidence" value="ECO:0007669"/>
    <property type="project" value="UniProtKB-KW"/>
</dbReference>
<reference evidence="2" key="1">
    <citation type="submission" date="2016-10" db="EMBL/GenBank/DDBJ databases">
        <authorList>
            <person name="Varghese N."/>
            <person name="Submissions S."/>
        </authorList>
    </citation>
    <scope>NUCLEOTIDE SEQUENCE [LARGE SCALE GENOMIC DNA]</scope>
    <source>
        <strain evidence="2">AAP</strain>
    </source>
</reference>
<dbReference type="EMBL" id="FNGH01000001">
    <property type="protein sequence ID" value="SDK79746.1"/>
    <property type="molecule type" value="Genomic_DNA"/>
</dbReference>
<dbReference type="InterPro" id="IPR039498">
    <property type="entry name" value="NTP_transf_5"/>
</dbReference>
<keyword evidence="2" id="KW-1185">Reference proteome</keyword>
<proteinExistence type="predicted"/>
<keyword evidence="1" id="KW-0808">Transferase</keyword>
<evidence type="ECO:0000313" key="1">
    <source>
        <dbReference type="EMBL" id="SDK79746.1"/>
    </source>
</evidence>
<dbReference type="STRING" id="48727.SAMN05192555_101227"/>
<dbReference type="OrthoDB" id="9773927at2"/>
<gene>
    <name evidence="1" type="ORF">SAMN05192555_101227</name>
</gene>